<accession>A0A397JNU3</accession>
<dbReference type="STRING" id="1348612.A0A397JNU3"/>
<name>A0A397JNU3_9GLOM</name>
<dbReference type="Proteomes" id="UP000266861">
    <property type="component" value="Unassembled WGS sequence"/>
</dbReference>
<dbReference type="EMBL" id="PQFF01000041">
    <property type="protein sequence ID" value="RHZ86864.1"/>
    <property type="molecule type" value="Genomic_DNA"/>
</dbReference>
<proteinExistence type="predicted"/>
<protein>
    <submittedName>
        <fullName evidence="1">Uncharacterized protein</fullName>
    </submittedName>
</protein>
<gene>
    <name evidence="1" type="ORF">Glove_43g11</name>
</gene>
<sequence length="90" mass="10516">MEAVLSRDTVEHKTFRLTPNKETVLVELWEWAKVMSSLPYKERKSASLICHLRGDVQGITRALIREFPTLRIKKYHGKSDLIEKSQDFSK</sequence>
<evidence type="ECO:0000313" key="2">
    <source>
        <dbReference type="Proteomes" id="UP000266861"/>
    </source>
</evidence>
<keyword evidence="2" id="KW-1185">Reference proteome</keyword>
<evidence type="ECO:0000313" key="1">
    <source>
        <dbReference type="EMBL" id="RHZ86864.1"/>
    </source>
</evidence>
<comment type="caution">
    <text evidence="1">The sequence shown here is derived from an EMBL/GenBank/DDBJ whole genome shotgun (WGS) entry which is preliminary data.</text>
</comment>
<reference evidence="1 2" key="1">
    <citation type="submission" date="2018-08" db="EMBL/GenBank/DDBJ databases">
        <title>Genome and evolution of the arbuscular mycorrhizal fungus Diversispora epigaea (formerly Glomus versiforme) and its bacterial endosymbionts.</title>
        <authorList>
            <person name="Sun X."/>
            <person name="Fei Z."/>
            <person name="Harrison M."/>
        </authorList>
    </citation>
    <scope>NUCLEOTIDE SEQUENCE [LARGE SCALE GENOMIC DNA]</scope>
    <source>
        <strain evidence="1 2">IT104</strain>
    </source>
</reference>
<dbReference type="AlphaFoldDB" id="A0A397JNU3"/>
<dbReference type="OrthoDB" id="2427088at2759"/>
<organism evidence="1 2">
    <name type="scientific">Diversispora epigaea</name>
    <dbReference type="NCBI Taxonomy" id="1348612"/>
    <lineage>
        <taxon>Eukaryota</taxon>
        <taxon>Fungi</taxon>
        <taxon>Fungi incertae sedis</taxon>
        <taxon>Mucoromycota</taxon>
        <taxon>Glomeromycotina</taxon>
        <taxon>Glomeromycetes</taxon>
        <taxon>Diversisporales</taxon>
        <taxon>Diversisporaceae</taxon>
        <taxon>Diversispora</taxon>
    </lineage>
</organism>